<keyword evidence="3" id="KW-1185">Reference proteome</keyword>
<protein>
    <submittedName>
        <fullName evidence="2">Uncharacterized protein</fullName>
    </submittedName>
</protein>
<accession>A0ABQ4IEH6</accession>
<organism evidence="2 3">
    <name type="scientific">Micromonospora gifhornensis</name>
    <dbReference type="NCBI Taxonomy" id="84594"/>
    <lineage>
        <taxon>Bacteria</taxon>
        <taxon>Bacillati</taxon>
        <taxon>Actinomycetota</taxon>
        <taxon>Actinomycetes</taxon>
        <taxon>Micromonosporales</taxon>
        <taxon>Micromonosporaceae</taxon>
        <taxon>Micromonospora</taxon>
    </lineage>
</organism>
<gene>
    <name evidence="2" type="ORF">Vgi01_29730</name>
</gene>
<feature type="transmembrane region" description="Helical" evidence="1">
    <location>
        <begin position="38"/>
        <end position="55"/>
    </location>
</feature>
<keyword evidence="1" id="KW-1133">Transmembrane helix</keyword>
<keyword evidence="1" id="KW-0472">Membrane</keyword>
<dbReference type="Proteomes" id="UP000647860">
    <property type="component" value="Unassembled WGS sequence"/>
</dbReference>
<evidence type="ECO:0000256" key="1">
    <source>
        <dbReference type="SAM" id="Phobius"/>
    </source>
</evidence>
<proteinExistence type="predicted"/>
<sequence>MILQRVVAVVLLLYCFVGMVLSRMYPFMDDWPELAETAIAISSAVAGVLGVVLWLRKSPDQVSPEQAGDGERS</sequence>
<name>A0ABQ4IEH6_9ACTN</name>
<evidence type="ECO:0000313" key="3">
    <source>
        <dbReference type="Proteomes" id="UP000647860"/>
    </source>
</evidence>
<reference evidence="2 3" key="1">
    <citation type="submission" date="2021-01" db="EMBL/GenBank/DDBJ databases">
        <title>Whole genome shotgun sequence of Verrucosispora gifhornensis NBRC 16317.</title>
        <authorList>
            <person name="Komaki H."/>
            <person name="Tamura T."/>
        </authorList>
    </citation>
    <scope>NUCLEOTIDE SEQUENCE [LARGE SCALE GENOMIC DNA]</scope>
    <source>
        <strain evidence="2 3">NBRC 16317</strain>
    </source>
</reference>
<dbReference type="RefSeq" id="WP_146017470.1">
    <property type="nucleotide sequence ID" value="NZ_BAAAGZ010000010.1"/>
</dbReference>
<comment type="caution">
    <text evidence="2">The sequence shown here is derived from an EMBL/GenBank/DDBJ whole genome shotgun (WGS) entry which is preliminary data.</text>
</comment>
<keyword evidence="1" id="KW-0812">Transmembrane</keyword>
<evidence type="ECO:0000313" key="2">
    <source>
        <dbReference type="EMBL" id="GIJ16289.1"/>
    </source>
</evidence>
<dbReference type="EMBL" id="BOPA01000020">
    <property type="protein sequence ID" value="GIJ16289.1"/>
    <property type="molecule type" value="Genomic_DNA"/>
</dbReference>